<evidence type="ECO:0000313" key="4">
    <source>
        <dbReference type="EMBL" id="MFB2619122.1"/>
    </source>
</evidence>
<dbReference type="Proteomes" id="UP001576708">
    <property type="component" value="Unassembled WGS sequence"/>
</dbReference>
<dbReference type="InterPro" id="IPR036866">
    <property type="entry name" value="RibonucZ/Hydroxyglut_hydro"/>
</dbReference>
<gene>
    <name evidence="4" type="ORF">ACE02W_04735</name>
</gene>
<evidence type="ECO:0000256" key="2">
    <source>
        <dbReference type="SAM" id="SignalP"/>
    </source>
</evidence>
<evidence type="ECO:0000259" key="3">
    <source>
        <dbReference type="SMART" id="SM00849"/>
    </source>
</evidence>
<reference evidence="4 5" key="1">
    <citation type="submission" date="2024-09" db="EMBL/GenBank/DDBJ databases">
        <authorList>
            <person name="Zhang Y."/>
        </authorList>
    </citation>
    <scope>NUCLEOTIDE SEQUENCE [LARGE SCALE GENOMIC DNA]</scope>
    <source>
        <strain evidence="4 5">ZJ318</strain>
    </source>
</reference>
<comment type="caution">
    <text evidence="4">The sequence shown here is derived from an EMBL/GenBank/DDBJ whole genome shotgun (WGS) entry which is preliminary data.</text>
</comment>
<dbReference type="EMBL" id="JBHFGU010000001">
    <property type="protein sequence ID" value="MFB2619122.1"/>
    <property type="molecule type" value="Genomic_DNA"/>
</dbReference>
<evidence type="ECO:0000313" key="5">
    <source>
        <dbReference type="Proteomes" id="UP001576708"/>
    </source>
</evidence>
<dbReference type="Pfam" id="PF00753">
    <property type="entry name" value="Lactamase_B"/>
    <property type="match status" value="1"/>
</dbReference>
<feature type="chain" id="PRO_5046200897" evidence="2">
    <location>
        <begin position="20"/>
        <end position="293"/>
    </location>
</feature>
<keyword evidence="5" id="KW-1185">Reference proteome</keyword>
<dbReference type="PANTHER" id="PTHR42951">
    <property type="entry name" value="METALLO-BETA-LACTAMASE DOMAIN-CONTAINING"/>
    <property type="match status" value="1"/>
</dbReference>
<dbReference type="PANTHER" id="PTHR42951:SF4">
    <property type="entry name" value="ACYL-COENZYME A THIOESTERASE MBLAC2"/>
    <property type="match status" value="1"/>
</dbReference>
<protein>
    <submittedName>
        <fullName evidence="4">MBL fold metallo-hydrolase</fullName>
    </submittedName>
</protein>
<accession>A0ABV4VFR8</accession>
<sequence length="293" mass="32287">MHKVFVTLVFLTSSFIVQANTISVEQVSEQVHLLKGIDYGTNIGLISTSDGLVLIDPMPGDEHLSALDDAIQSLYTKPVKFILNTHEHVDHTGGNQHFIQQGARLVPTQDTVPSQKIPLQNTAQMQNTVAAQNTVSMQPVIPDILATQVSSHSSADWIYFHPRSNSLFVGDIVDNSWHPTFYAGGISGFNAAINHILAIGNEDSLIVPGHGKPSHKASLRRFQQNTNDWVQQIESLIDSGKSVEQITQHSQIAELVARFNQEGKSPFLPPKALTKFIERTITVIEKERQTSGK</sequence>
<evidence type="ECO:0000256" key="1">
    <source>
        <dbReference type="ARBA" id="ARBA00005250"/>
    </source>
</evidence>
<dbReference type="InterPro" id="IPR050855">
    <property type="entry name" value="NDM-1-like"/>
</dbReference>
<keyword evidence="2" id="KW-0732">Signal</keyword>
<proteinExistence type="inferred from homology"/>
<feature type="domain" description="Metallo-beta-lactamase" evidence="3">
    <location>
        <begin position="40"/>
        <end position="210"/>
    </location>
</feature>
<name>A0ABV4VFR8_9GAMM</name>
<dbReference type="RefSeq" id="WP_342200928.1">
    <property type="nucleotide sequence ID" value="NZ_JBCATE010000001.1"/>
</dbReference>
<dbReference type="Gene3D" id="3.60.15.10">
    <property type="entry name" value="Ribonuclease Z/Hydroxyacylglutathione hydrolase-like"/>
    <property type="match status" value="1"/>
</dbReference>
<dbReference type="SUPFAM" id="SSF56281">
    <property type="entry name" value="Metallo-hydrolase/oxidoreductase"/>
    <property type="match status" value="1"/>
</dbReference>
<dbReference type="SMART" id="SM00849">
    <property type="entry name" value="Lactamase_B"/>
    <property type="match status" value="1"/>
</dbReference>
<organism evidence="4 5">
    <name type="scientific">Shewanella mangrovisoli</name>
    <dbReference type="NCBI Taxonomy" id="2864211"/>
    <lineage>
        <taxon>Bacteria</taxon>
        <taxon>Pseudomonadati</taxon>
        <taxon>Pseudomonadota</taxon>
        <taxon>Gammaproteobacteria</taxon>
        <taxon>Alteromonadales</taxon>
        <taxon>Shewanellaceae</taxon>
        <taxon>Shewanella</taxon>
    </lineage>
</organism>
<feature type="signal peptide" evidence="2">
    <location>
        <begin position="1"/>
        <end position="19"/>
    </location>
</feature>
<dbReference type="InterPro" id="IPR001279">
    <property type="entry name" value="Metallo-B-lactamas"/>
</dbReference>
<comment type="similarity">
    <text evidence="1">Belongs to the metallo-beta-lactamase superfamily. Class-B beta-lactamase family.</text>
</comment>